<dbReference type="EMBL" id="CAJVPK010000069">
    <property type="protein sequence ID" value="CAG8442361.1"/>
    <property type="molecule type" value="Genomic_DNA"/>
</dbReference>
<comment type="similarity">
    <text evidence="1 8">Belongs to the beta-class carbonic anhydrase family.</text>
</comment>
<evidence type="ECO:0000256" key="7">
    <source>
        <dbReference type="PIRSR" id="PIRSR601765-1"/>
    </source>
</evidence>
<comment type="catalytic activity">
    <reaction evidence="6 8">
        <text>hydrogencarbonate + H(+) = CO2 + H2O</text>
        <dbReference type="Rhea" id="RHEA:10748"/>
        <dbReference type="ChEBI" id="CHEBI:15377"/>
        <dbReference type="ChEBI" id="CHEBI:15378"/>
        <dbReference type="ChEBI" id="CHEBI:16526"/>
        <dbReference type="ChEBI" id="CHEBI:17544"/>
        <dbReference type="EC" id="4.2.1.1"/>
    </reaction>
</comment>
<evidence type="ECO:0000256" key="1">
    <source>
        <dbReference type="ARBA" id="ARBA00006217"/>
    </source>
</evidence>
<proteinExistence type="inferred from homology"/>
<feature type="binding site" evidence="7">
    <location>
        <position position="168"/>
    </location>
    <ligand>
        <name>Zn(2+)</name>
        <dbReference type="ChEBI" id="CHEBI:29105"/>
    </ligand>
</feature>
<dbReference type="OrthoDB" id="10248475at2759"/>
<evidence type="ECO:0000256" key="4">
    <source>
        <dbReference type="ARBA" id="ARBA00022833"/>
    </source>
</evidence>
<comment type="cofactor">
    <cofactor evidence="7">
        <name>Zn(2+)</name>
        <dbReference type="ChEBI" id="CHEBI:29105"/>
    </cofactor>
    <text evidence="7">Binds 1 zinc ion per subunit.</text>
</comment>
<gene>
    <name evidence="9" type="ORF">DEBURN_LOCUS1542</name>
</gene>
<dbReference type="GO" id="GO:0034599">
    <property type="term" value="P:cellular response to oxidative stress"/>
    <property type="evidence" value="ECO:0007669"/>
    <property type="project" value="TreeGrafter"/>
</dbReference>
<evidence type="ECO:0000256" key="6">
    <source>
        <dbReference type="ARBA" id="ARBA00048348"/>
    </source>
</evidence>
<dbReference type="PANTHER" id="PTHR11002:SF76">
    <property type="entry name" value="CARBONIC ANHYDRASE"/>
    <property type="match status" value="1"/>
</dbReference>
<keyword evidence="10" id="KW-1185">Reference proteome</keyword>
<dbReference type="EC" id="4.2.1.1" evidence="2 8"/>
<dbReference type="InterPro" id="IPR001765">
    <property type="entry name" value="Carbonic_anhydrase"/>
</dbReference>
<dbReference type="GO" id="GO:0071244">
    <property type="term" value="P:cellular response to carbon dioxide"/>
    <property type="evidence" value="ECO:0007669"/>
    <property type="project" value="TreeGrafter"/>
</dbReference>
<evidence type="ECO:0000256" key="8">
    <source>
        <dbReference type="RuleBase" id="RU003956"/>
    </source>
</evidence>
<comment type="caution">
    <text evidence="9">The sequence shown here is derived from an EMBL/GenBank/DDBJ whole genome shotgun (WGS) entry which is preliminary data.</text>
</comment>
<dbReference type="PANTHER" id="PTHR11002">
    <property type="entry name" value="CARBONIC ANHYDRASE"/>
    <property type="match status" value="1"/>
</dbReference>
<name>A0A9N8YNW9_9GLOM</name>
<dbReference type="SMART" id="SM00947">
    <property type="entry name" value="Pro_CA"/>
    <property type="match status" value="1"/>
</dbReference>
<dbReference type="Proteomes" id="UP000789706">
    <property type="component" value="Unassembled WGS sequence"/>
</dbReference>
<organism evidence="9 10">
    <name type="scientific">Diversispora eburnea</name>
    <dbReference type="NCBI Taxonomy" id="1213867"/>
    <lineage>
        <taxon>Eukaryota</taxon>
        <taxon>Fungi</taxon>
        <taxon>Fungi incertae sedis</taxon>
        <taxon>Mucoromycota</taxon>
        <taxon>Glomeromycotina</taxon>
        <taxon>Glomeromycetes</taxon>
        <taxon>Diversisporales</taxon>
        <taxon>Diversisporaceae</taxon>
        <taxon>Diversispora</taxon>
    </lineage>
</organism>
<sequence length="273" mass="31579">MGVRILSKNNARIQLAEWLKTFPSLKNAKLKILNSMKSSTTSKNIQYHNPQLESQYESSLLPFFQSSQTSPSKIIIPPTSPYHHQLPTSKTTRIDKTHQDHLDNQNSYEIKAYLPVLLRSFKNLQDIFVHRNIANQFKTDDVNSMSELEFAVHYLKVEHIIVCGHTKCKGIESACENLRNNLNTWLSDIRKIKESCPELFPDQEAISRMGNNERNKIHKALVKKNVINQVQKISSSEIVKEAWREERRKLAIHGWVLNMENGHLEDLGITIRK</sequence>
<dbReference type="SUPFAM" id="SSF53056">
    <property type="entry name" value="beta-carbonic anhydrase, cab"/>
    <property type="match status" value="1"/>
</dbReference>
<dbReference type="GO" id="GO:0008270">
    <property type="term" value="F:zinc ion binding"/>
    <property type="evidence" value="ECO:0007669"/>
    <property type="project" value="UniProtKB-UniRule"/>
</dbReference>
<dbReference type="Gene3D" id="3.40.1050.10">
    <property type="entry name" value="Carbonic anhydrase"/>
    <property type="match status" value="1"/>
</dbReference>
<comment type="function">
    <text evidence="8">Reversible hydration of carbon dioxide.</text>
</comment>
<evidence type="ECO:0000313" key="10">
    <source>
        <dbReference type="Proteomes" id="UP000789706"/>
    </source>
</evidence>
<protein>
    <recommendedName>
        <fullName evidence="2 8">Carbonic anhydrase</fullName>
        <ecNumber evidence="2 8">4.2.1.1</ecNumber>
    </recommendedName>
    <alternativeName>
        <fullName evidence="8">Carbonate dehydratase</fullName>
    </alternativeName>
</protein>
<keyword evidence="5 8" id="KW-0456">Lyase</keyword>
<dbReference type="InterPro" id="IPR036874">
    <property type="entry name" value="Carbonic_anhydrase_sf"/>
</dbReference>
<evidence type="ECO:0000256" key="3">
    <source>
        <dbReference type="ARBA" id="ARBA00022723"/>
    </source>
</evidence>
<reference evidence="9" key="1">
    <citation type="submission" date="2021-06" db="EMBL/GenBank/DDBJ databases">
        <authorList>
            <person name="Kallberg Y."/>
            <person name="Tangrot J."/>
            <person name="Rosling A."/>
        </authorList>
    </citation>
    <scope>NUCLEOTIDE SEQUENCE</scope>
    <source>
        <strain evidence="9">AZ414A</strain>
    </source>
</reference>
<dbReference type="GO" id="GO:0004089">
    <property type="term" value="F:carbonate dehydratase activity"/>
    <property type="evidence" value="ECO:0007669"/>
    <property type="project" value="UniProtKB-UniRule"/>
</dbReference>
<evidence type="ECO:0000313" key="9">
    <source>
        <dbReference type="EMBL" id="CAG8442361.1"/>
    </source>
</evidence>
<dbReference type="Pfam" id="PF00484">
    <property type="entry name" value="Pro_CA"/>
    <property type="match status" value="1"/>
</dbReference>
<evidence type="ECO:0000256" key="2">
    <source>
        <dbReference type="ARBA" id="ARBA00012925"/>
    </source>
</evidence>
<evidence type="ECO:0000256" key="5">
    <source>
        <dbReference type="ARBA" id="ARBA00023239"/>
    </source>
</evidence>
<keyword evidence="4 7" id="KW-0862">Zinc</keyword>
<dbReference type="AlphaFoldDB" id="A0A9N8YNW9"/>
<feature type="binding site" evidence="7">
    <location>
        <position position="165"/>
    </location>
    <ligand>
        <name>Zn(2+)</name>
        <dbReference type="ChEBI" id="CHEBI:29105"/>
    </ligand>
</feature>
<accession>A0A9N8YNW9</accession>
<keyword evidence="3 7" id="KW-0479">Metal-binding</keyword>